<accession>A0ACB8AAF3</accession>
<dbReference type="Proteomes" id="UP000790377">
    <property type="component" value="Unassembled WGS sequence"/>
</dbReference>
<organism evidence="1 2">
    <name type="scientific">Hygrophoropsis aurantiaca</name>
    <dbReference type="NCBI Taxonomy" id="72124"/>
    <lineage>
        <taxon>Eukaryota</taxon>
        <taxon>Fungi</taxon>
        <taxon>Dikarya</taxon>
        <taxon>Basidiomycota</taxon>
        <taxon>Agaricomycotina</taxon>
        <taxon>Agaricomycetes</taxon>
        <taxon>Agaricomycetidae</taxon>
        <taxon>Boletales</taxon>
        <taxon>Coniophorineae</taxon>
        <taxon>Hygrophoropsidaceae</taxon>
        <taxon>Hygrophoropsis</taxon>
    </lineage>
</organism>
<sequence>MLHHVFPSSQVALGLRQAHRHFVSTVLLSRTWESETLVVLRKEAKNRGLSTKGNKPALVSRIQSYEEHQVQAAAPVVHRNVSSSSSSTSTSTPAQAVVPGLPSAPGPAPSKNTKGEFMAIKLPDLSQPEPEAPTPIPSLADSWDSAQRKPTAQHASEAQPKIHVVSGSATHHGGGPTHGLENGHEAAAHADADALTTLTASGSAGLLRGLGDDLGLPRAIRLRPDTRDQVQTGDVERPLDGEERKGVWVLLGLLGGSWLLGGYVNGAPADKGSTGAVTPADTDSSSQH</sequence>
<keyword evidence="2" id="KW-1185">Reference proteome</keyword>
<protein>
    <submittedName>
        <fullName evidence="1">Uncharacterized protein</fullName>
    </submittedName>
</protein>
<gene>
    <name evidence="1" type="ORF">BJ138DRAFT_139797</name>
</gene>
<evidence type="ECO:0000313" key="2">
    <source>
        <dbReference type="Proteomes" id="UP000790377"/>
    </source>
</evidence>
<name>A0ACB8AAF3_9AGAM</name>
<reference evidence="1" key="1">
    <citation type="journal article" date="2021" name="New Phytol.">
        <title>Evolutionary innovations through gain and loss of genes in the ectomycorrhizal Boletales.</title>
        <authorList>
            <person name="Wu G."/>
            <person name="Miyauchi S."/>
            <person name="Morin E."/>
            <person name="Kuo A."/>
            <person name="Drula E."/>
            <person name="Varga T."/>
            <person name="Kohler A."/>
            <person name="Feng B."/>
            <person name="Cao Y."/>
            <person name="Lipzen A."/>
            <person name="Daum C."/>
            <person name="Hundley H."/>
            <person name="Pangilinan J."/>
            <person name="Johnson J."/>
            <person name="Barry K."/>
            <person name="LaButti K."/>
            <person name="Ng V."/>
            <person name="Ahrendt S."/>
            <person name="Min B."/>
            <person name="Choi I.G."/>
            <person name="Park H."/>
            <person name="Plett J.M."/>
            <person name="Magnuson J."/>
            <person name="Spatafora J.W."/>
            <person name="Nagy L.G."/>
            <person name="Henrissat B."/>
            <person name="Grigoriev I.V."/>
            <person name="Yang Z.L."/>
            <person name="Xu J."/>
            <person name="Martin F.M."/>
        </authorList>
    </citation>
    <scope>NUCLEOTIDE SEQUENCE</scope>
    <source>
        <strain evidence="1">ATCC 28755</strain>
    </source>
</reference>
<proteinExistence type="predicted"/>
<dbReference type="EMBL" id="MU267724">
    <property type="protein sequence ID" value="KAH7910181.1"/>
    <property type="molecule type" value="Genomic_DNA"/>
</dbReference>
<comment type="caution">
    <text evidence="1">The sequence shown here is derived from an EMBL/GenBank/DDBJ whole genome shotgun (WGS) entry which is preliminary data.</text>
</comment>
<evidence type="ECO:0000313" key="1">
    <source>
        <dbReference type="EMBL" id="KAH7910181.1"/>
    </source>
</evidence>